<evidence type="ECO:0000259" key="4">
    <source>
        <dbReference type="Pfam" id="PF01755"/>
    </source>
</evidence>
<evidence type="ECO:0000256" key="2">
    <source>
        <dbReference type="ARBA" id="ARBA00022676"/>
    </source>
</evidence>
<dbReference type="GO" id="GO:0016740">
    <property type="term" value="F:transferase activity"/>
    <property type="evidence" value="ECO:0007669"/>
    <property type="project" value="UniProtKB-KW"/>
</dbReference>
<protein>
    <recommendedName>
        <fullName evidence="4">Glycosyl transferase family 25 domain-containing protein</fullName>
    </recommendedName>
</protein>
<sequence>MSRINLVKKVAVLVTLLTLIYASLHLSRQVDLVAQTANVIAHGQDARQMGSTSIFAGTRAFHRSSDGDRIDSGVTNRTLGFEKILLINLPHRSDKLDAFALAAGLTGFQFDVLPAIKGEEVSEQTLPAPFPLELLPGDMKNAKGEIMSDEARHEREERTRMGRIGCRRSHLNAARKIVQEGLGSALIFEDDADWDINLKAQLEHFAEGRRQLAASTEANDATMGAAIAQGLRERSSGSPYGDDWDMLWLGHCGLSPRDEDKRRFVISNDATVPPFAHRFNVAPTPRDIVEQDEHTRMIFEASSGTCLFAYALSQQGARKMLYHLGLHGEATMVDTKMAEMCGNPQYKFRSFGVFPQLVDSMRVGATNEESDISGLDPGLVGKRPNPHRYTFNIKHSVRLNAERLLVGEQAISQWPDEEKQLDGDVVTQLLAG</sequence>
<dbReference type="PANTHER" id="PTHR10730:SF53">
    <property type="entry name" value="GLYCOSYLTRANSFERASE 25 FAMILY MEMBER"/>
    <property type="match status" value="1"/>
</dbReference>
<dbReference type="EMBL" id="JAPUFD010000014">
    <property type="protein sequence ID" value="MDI1491327.1"/>
    <property type="molecule type" value="Genomic_DNA"/>
</dbReference>
<accession>A0AA43U0G2</accession>
<proteinExistence type="inferred from homology"/>
<organism evidence="5 6">
    <name type="scientific">Ramalina farinacea</name>
    <dbReference type="NCBI Taxonomy" id="258253"/>
    <lineage>
        <taxon>Eukaryota</taxon>
        <taxon>Fungi</taxon>
        <taxon>Dikarya</taxon>
        <taxon>Ascomycota</taxon>
        <taxon>Pezizomycotina</taxon>
        <taxon>Lecanoromycetes</taxon>
        <taxon>OSLEUM clade</taxon>
        <taxon>Lecanoromycetidae</taxon>
        <taxon>Lecanorales</taxon>
        <taxon>Lecanorineae</taxon>
        <taxon>Ramalinaceae</taxon>
        <taxon>Ramalina</taxon>
    </lineage>
</organism>
<reference evidence="5" key="1">
    <citation type="journal article" date="2023" name="Genome Biol. Evol.">
        <title>First Whole Genome Sequence and Flow Cytometry Genome Size Data for the Lichen-Forming Fungus Ramalina farinacea (Ascomycota).</title>
        <authorList>
            <person name="Llewellyn T."/>
            <person name="Mian S."/>
            <person name="Hill R."/>
            <person name="Leitch I.J."/>
            <person name="Gaya E."/>
        </authorList>
    </citation>
    <scope>NUCLEOTIDE SEQUENCE</scope>
    <source>
        <strain evidence="5">LIQ254RAFAR</strain>
    </source>
</reference>
<evidence type="ECO:0000256" key="1">
    <source>
        <dbReference type="ARBA" id="ARBA00006721"/>
    </source>
</evidence>
<evidence type="ECO:0000313" key="6">
    <source>
        <dbReference type="Proteomes" id="UP001161017"/>
    </source>
</evidence>
<dbReference type="PANTHER" id="PTHR10730">
    <property type="entry name" value="PROCOLLAGEN-LYSINE,2-OXOGLUTARATE 5-DIOXYGENASE/GLYCOSYLTRANSFERASE 25 FAMILY MEMBER"/>
    <property type="match status" value="1"/>
</dbReference>
<comment type="caution">
    <text evidence="5">The sequence shown here is derived from an EMBL/GenBank/DDBJ whole genome shotgun (WGS) entry which is preliminary data.</text>
</comment>
<dbReference type="InterPro" id="IPR002654">
    <property type="entry name" value="Glyco_trans_25"/>
</dbReference>
<dbReference type="InterPro" id="IPR050757">
    <property type="entry name" value="Collagen_mod_GT25"/>
</dbReference>
<keyword evidence="6" id="KW-1185">Reference proteome</keyword>
<gene>
    <name evidence="5" type="ORF">OHK93_002536</name>
</gene>
<evidence type="ECO:0000256" key="3">
    <source>
        <dbReference type="ARBA" id="ARBA00022679"/>
    </source>
</evidence>
<name>A0AA43U0G2_9LECA</name>
<dbReference type="AlphaFoldDB" id="A0AA43U0G2"/>
<comment type="similarity">
    <text evidence="1">Belongs to the glycosyltransferase 25 family.</text>
</comment>
<dbReference type="Proteomes" id="UP001161017">
    <property type="component" value="Unassembled WGS sequence"/>
</dbReference>
<evidence type="ECO:0000313" key="5">
    <source>
        <dbReference type="EMBL" id="MDI1491327.1"/>
    </source>
</evidence>
<dbReference type="CDD" id="cd06532">
    <property type="entry name" value="Glyco_transf_25"/>
    <property type="match status" value="1"/>
</dbReference>
<feature type="domain" description="Glycosyl transferase family 25" evidence="4">
    <location>
        <begin position="82"/>
        <end position="207"/>
    </location>
</feature>
<keyword evidence="3" id="KW-0808">Transferase</keyword>
<dbReference type="Pfam" id="PF01755">
    <property type="entry name" value="Glyco_transf_25"/>
    <property type="match status" value="1"/>
</dbReference>
<keyword evidence="2" id="KW-0328">Glycosyltransferase</keyword>